<dbReference type="InterPro" id="IPR011333">
    <property type="entry name" value="SKP1/BTB/POZ_sf"/>
</dbReference>
<protein>
    <submittedName>
        <fullName evidence="4">(pine wood nematode) hypothetical protein</fullName>
    </submittedName>
</protein>
<organism evidence="5 7">
    <name type="scientific">Bursaphelenchus xylophilus</name>
    <name type="common">Pinewood nematode worm</name>
    <name type="synonym">Aphelenchoides xylophilus</name>
    <dbReference type="NCBI Taxonomy" id="6326"/>
    <lineage>
        <taxon>Eukaryota</taxon>
        <taxon>Metazoa</taxon>
        <taxon>Ecdysozoa</taxon>
        <taxon>Nematoda</taxon>
        <taxon>Chromadorea</taxon>
        <taxon>Rhabditida</taxon>
        <taxon>Tylenchina</taxon>
        <taxon>Tylenchomorpha</taxon>
        <taxon>Aphelenchoidea</taxon>
        <taxon>Aphelenchoididae</taxon>
        <taxon>Bursaphelenchus</taxon>
    </lineage>
</organism>
<dbReference type="Gene3D" id="3.30.710.10">
    <property type="entry name" value="Potassium Channel Kv1.1, Chain A"/>
    <property type="match status" value="1"/>
</dbReference>
<dbReference type="AlphaFoldDB" id="A0A1I7RKY1"/>
<evidence type="ECO:0000313" key="6">
    <source>
        <dbReference type="Proteomes" id="UP000659654"/>
    </source>
</evidence>
<dbReference type="SUPFAM" id="SSF117281">
    <property type="entry name" value="Kelch motif"/>
    <property type="match status" value="1"/>
</dbReference>
<dbReference type="EMBL" id="CAJFDI010000001">
    <property type="protein sequence ID" value="CAD5209035.1"/>
    <property type="molecule type" value="Genomic_DNA"/>
</dbReference>
<dbReference type="PANTHER" id="PTHR45632:SF3">
    <property type="entry name" value="KELCH-LIKE PROTEIN 32"/>
    <property type="match status" value="1"/>
</dbReference>
<dbReference type="Pfam" id="PF24681">
    <property type="entry name" value="Kelch_KLHDC2_KLHL20_DRC7"/>
    <property type="match status" value="1"/>
</dbReference>
<evidence type="ECO:0000256" key="1">
    <source>
        <dbReference type="ARBA" id="ARBA00022441"/>
    </source>
</evidence>
<dbReference type="Gene3D" id="2.120.10.80">
    <property type="entry name" value="Kelch-type beta propeller"/>
    <property type="match status" value="2"/>
</dbReference>
<evidence type="ECO:0000256" key="2">
    <source>
        <dbReference type="ARBA" id="ARBA00022737"/>
    </source>
</evidence>
<keyword evidence="1" id="KW-0880">Kelch repeat</keyword>
<dbReference type="SMR" id="A0A1I7RKY1"/>
<sequence length="672" mass="76618">MNRRRSLASVSLHLTPEQLRPLLDNYDFFGEWYELQHVNSETSENTPPEAKRPKTLQDKVGPALPESEIFNERIRHRLERCVRATIESITPASQNTQSAAFTWNAEIPRKFLQLPGTWAKPRATGQLVGNLHVDVSFCRANGVIETLEGKRVGVNKAVMSCFSDFLRQAFYGHNLEAEAGHVVLPRYTHRTLLAFLASIMHEAKGSGGFKGDWFRKELDLALDMLDLAIFLQSPRMINSLAKSLVENATPLTYVLIAHRIGDHQKEYYELLWKKILANFYELIHNNTCRLLRKNEFERALKEQSNISKLEELEALKGWCRYNEKNGGDPKDGHTFRQFQHSNLQEEPASSTGTPFFVSSQHRLPYSVLAVLGGWATAGPTAKAEVFDSYEERWIEPLDNVLGLTSPRSYHEIVPMAKQKRLFVVGGFDGDNYYDGSCIYNLEKKGWEDNCHAFMNEKRCYVSACPLDEHHIMAVGGYNNRIRLQSTEILNTTVNLWSNGARMNHIRSDCHVTLHDEKVYVVGGFDGNSCHQTAEFYDSVENRWYNVGRKMRDKRSGVCSISIKGAIMVAGGFTGRNRLTSCEFYDPREGQWHVIASMNSSRSNFGISKLRDQIYVAGGYDGNGTTTRCEKFDIRLNKWYEIPELKVRRSALSMCTLEGDCVHPEFIQERKLA</sequence>
<dbReference type="WBParaSite" id="BXY_0136600.1">
    <property type="protein sequence ID" value="BXY_0136600.1"/>
    <property type="gene ID" value="BXY_0136600"/>
</dbReference>
<reference evidence="4" key="2">
    <citation type="submission" date="2020-09" db="EMBL/GenBank/DDBJ databases">
        <authorList>
            <person name="Kikuchi T."/>
        </authorList>
    </citation>
    <scope>NUCLEOTIDE SEQUENCE</scope>
    <source>
        <strain evidence="4">Ka4C1</strain>
    </source>
</reference>
<dbReference type="Pfam" id="PF01344">
    <property type="entry name" value="Kelch_1"/>
    <property type="match status" value="1"/>
</dbReference>
<dbReference type="OrthoDB" id="5803581at2759"/>
<dbReference type="Proteomes" id="UP000582659">
    <property type="component" value="Unassembled WGS sequence"/>
</dbReference>
<dbReference type="InterPro" id="IPR015915">
    <property type="entry name" value="Kelch-typ_b-propeller"/>
</dbReference>
<dbReference type="InterPro" id="IPR006652">
    <property type="entry name" value="Kelch_1"/>
</dbReference>
<dbReference type="CDD" id="cd18186">
    <property type="entry name" value="BTB_POZ_ZBTB_KLHL-like"/>
    <property type="match status" value="1"/>
</dbReference>
<dbReference type="EMBL" id="CAJFCV020000001">
    <property type="protein sequence ID" value="CAG9083724.1"/>
    <property type="molecule type" value="Genomic_DNA"/>
</dbReference>
<dbReference type="Proteomes" id="UP000659654">
    <property type="component" value="Unassembled WGS sequence"/>
</dbReference>
<evidence type="ECO:0000313" key="4">
    <source>
        <dbReference type="EMBL" id="CAD5209035.1"/>
    </source>
</evidence>
<keyword evidence="2" id="KW-0677">Repeat</keyword>
<proteinExistence type="predicted"/>
<feature type="region of interest" description="Disordered" evidence="3">
    <location>
        <begin position="39"/>
        <end position="59"/>
    </location>
</feature>
<dbReference type="PANTHER" id="PTHR45632">
    <property type="entry name" value="LD33804P"/>
    <property type="match status" value="1"/>
</dbReference>
<dbReference type="PRINTS" id="PR00501">
    <property type="entry name" value="KELCHREPEAT"/>
</dbReference>
<evidence type="ECO:0000313" key="7">
    <source>
        <dbReference type="WBParaSite" id="BXY_0136600.1"/>
    </source>
</evidence>
<evidence type="ECO:0000256" key="3">
    <source>
        <dbReference type="SAM" id="MobiDB-lite"/>
    </source>
</evidence>
<accession>A0A1I7RKY1</accession>
<name>A0A1I7RKY1_BURXY</name>
<reference evidence="7" key="1">
    <citation type="submission" date="2016-11" db="UniProtKB">
        <authorList>
            <consortium name="WormBaseParasite"/>
        </authorList>
    </citation>
    <scope>IDENTIFICATION</scope>
</reference>
<gene>
    <name evidence="4" type="ORF">BXYJ_LOCUS1241</name>
</gene>
<keyword evidence="6" id="KW-1185">Reference proteome</keyword>
<evidence type="ECO:0000313" key="5">
    <source>
        <dbReference type="Proteomes" id="UP000095284"/>
    </source>
</evidence>
<dbReference type="Proteomes" id="UP000095284">
    <property type="component" value="Unplaced"/>
</dbReference>
<dbReference type="eggNOG" id="KOG4441">
    <property type="taxonomic scope" value="Eukaryota"/>
</dbReference>
<dbReference type="SMART" id="SM00612">
    <property type="entry name" value="Kelch"/>
    <property type="match status" value="6"/>
</dbReference>